<dbReference type="InterPro" id="IPR036397">
    <property type="entry name" value="RNaseH_sf"/>
</dbReference>
<dbReference type="EMBL" id="KZ293722">
    <property type="protein sequence ID" value="PBK82024.1"/>
    <property type="molecule type" value="Genomic_DNA"/>
</dbReference>
<organism evidence="1 2">
    <name type="scientific">Armillaria gallica</name>
    <name type="common">Bulbous honey fungus</name>
    <name type="synonym">Armillaria bulbosa</name>
    <dbReference type="NCBI Taxonomy" id="47427"/>
    <lineage>
        <taxon>Eukaryota</taxon>
        <taxon>Fungi</taxon>
        <taxon>Dikarya</taxon>
        <taxon>Basidiomycota</taxon>
        <taxon>Agaricomycotina</taxon>
        <taxon>Agaricomycetes</taxon>
        <taxon>Agaricomycetidae</taxon>
        <taxon>Agaricales</taxon>
        <taxon>Marasmiineae</taxon>
        <taxon>Physalacriaceae</taxon>
        <taxon>Armillaria</taxon>
    </lineage>
</organism>
<dbReference type="AlphaFoldDB" id="A0A2H3CKZ8"/>
<dbReference type="Proteomes" id="UP000217790">
    <property type="component" value="Unassembled WGS sequence"/>
</dbReference>
<keyword evidence="2" id="KW-1185">Reference proteome</keyword>
<dbReference type="OrthoDB" id="3265255at2759"/>
<dbReference type="InterPro" id="IPR036085">
    <property type="entry name" value="PAZ_dom_sf"/>
</dbReference>
<evidence type="ECO:0000313" key="2">
    <source>
        <dbReference type="Proteomes" id="UP000217790"/>
    </source>
</evidence>
<proteinExistence type="predicted"/>
<name>A0A2H3CKZ8_ARMGA</name>
<sequence length="273" mass="30473">MDEFYCATSDKGLLSSLSMRFFYHIDKIDGRDGGYDGGDADNYGDEVWVSLGMMSSGLFGVKVKETAAVGKRLLTIYKLTERDTASPLFIPAGAGQISVAQSYMQANQMSSKYYLHAEKCSSSTTKGAVMPLEQCYIIPSRLSQTELNLGATQFMVEFTTKGPTSDWVLTYGQFQYARDFGLEIKTSSLPAAEYCHAYMGYKHGMEKVLTLPKLLIFSRDGVSEGEFKHILDSELLLLQDKSTSINHVHCYHQLGSVTLHIENGMAYYPYHKQ</sequence>
<gene>
    <name evidence="1" type="ORF">ARMGADRAFT_1038908</name>
</gene>
<dbReference type="Gene3D" id="3.30.420.10">
    <property type="entry name" value="Ribonuclease H-like superfamily/Ribonuclease H"/>
    <property type="match status" value="1"/>
</dbReference>
<dbReference type="GO" id="GO:0003676">
    <property type="term" value="F:nucleic acid binding"/>
    <property type="evidence" value="ECO:0007669"/>
    <property type="project" value="InterPro"/>
</dbReference>
<accession>A0A2H3CKZ8</accession>
<dbReference type="InParanoid" id="A0A2H3CKZ8"/>
<evidence type="ECO:0000313" key="1">
    <source>
        <dbReference type="EMBL" id="PBK82024.1"/>
    </source>
</evidence>
<dbReference type="SUPFAM" id="SSF101690">
    <property type="entry name" value="PAZ domain"/>
    <property type="match status" value="1"/>
</dbReference>
<protein>
    <submittedName>
        <fullName evidence="1">Uncharacterized protein</fullName>
    </submittedName>
</protein>
<reference evidence="2" key="1">
    <citation type="journal article" date="2017" name="Nat. Ecol. Evol.">
        <title>Genome expansion and lineage-specific genetic innovations in the forest pathogenic fungi Armillaria.</title>
        <authorList>
            <person name="Sipos G."/>
            <person name="Prasanna A.N."/>
            <person name="Walter M.C."/>
            <person name="O'Connor E."/>
            <person name="Balint B."/>
            <person name="Krizsan K."/>
            <person name="Kiss B."/>
            <person name="Hess J."/>
            <person name="Varga T."/>
            <person name="Slot J."/>
            <person name="Riley R."/>
            <person name="Boka B."/>
            <person name="Rigling D."/>
            <person name="Barry K."/>
            <person name="Lee J."/>
            <person name="Mihaltcheva S."/>
            <person name="LaButti K."/>
            <person name="Lipzen A."/>
            <person name="Waldron R."/>
            <person name="Moloney N.M."/>
            <person name="Sperisen C."/>
            <person name="Kredics L."/>
            <person name="Vagvoelgyi C."/>
            <person name="Patrignani A."/>
            <person name="Fitzpatrick D."/>
            <person name="Nagy I."/>
            <person name="Doyle S."/>
            <person name="Anderson J.B."/>
            <person name="Grigoriev I.V."/>
            <person name="Gueldener U."/>
            <person name="Muensterkoetter M."/>
            <person name="Nagy L.G."/>
        </authorList>
    </citation>
    <scope>NUCLEOTIDE SEQUENCE [LARGE SCALE GENOMIC DNA]</scope>
    <source>
        <strain evidence="2">Ar21-2</strain>
    </source>
</reference>